<gene>
    <name evidence="1" type="ORF">L227DRAFT_93748</name>
</gene>
<dbReference type="Pfam" id="PF14441">
    <property type="entry name" value="OTT_1508_deam"/>
    <property type="match status" value="1"/>
</dbReference>
<name>A0A5C2S9Y6_9APHY</name>
<sequence>MQQRTIQTMRMGYEQRRCREVVVADKDDLDASHSLPLSLSQARPHCGFPEYHILDPHIMSQSAQSLDLNWLAYLLYGLYEESNDSHPHESQLYLNNLDSEDRVLKHYATILDSLARLLIYEERNQVVSIAVVLPELTPTSQGPAEFLVAHNGCVSPQVVGHLKTIITLLREARLLYVQEVGDRGMPPKLSIPTLDASRKSGLEIPLIEKLQGLERSLHRYCWEKERRRVTKDDRYGCFHRLVDAVTGVSDQPANRTPEEHTALQSLQEASSTHRAALEEVHDALFIINQLLSEDPDARHAFIPESSTALDALIAAMRVVSHHASDKSLKSLWSLCDRYNEAVLARRQAERDRYMKLKASQPPSETQSNDKKLPHITPTFSTERWLLKARDFSQISRTVVSSRLAGLFEHVTPEVSPVSVKQPKQEDFFVSVEKVTSTLKLAGWKEDDIEEFAETFVDGLKQRASLRSGPIEPSDDGTFSQSSVIHCHCECDVLEELHERSKSKDRQIIPYVGVSKLSCALCHLYFECYREATHSTICTRGTHGQIWPWITPTLLEDEAMDEKIKTLLAEKLKGKLVTEAKNARTRQRASQSTVGFVSNVVETPHQHAASALEAMMKVIKAKTG</sequence>
<dbReference type="AlphaFoldDB" id="A0A5C2S9Y6"/>
<evidence type="ECO:0000313" key="1">
    <source>
        <dbReference type="EMBL" id="RPD60642.1"/>
    </source>
</evidence>
<protein>
    <submittedName>
        <fullName evidence="1">Uncharacterized protein</fullName>
    </submittedName>
</protein>
<reference evidence="1" key="1">
    <citation type="journal article" date="2018" name="Genome Biol. Evol.">
        <title>Genomics and development of Lentinus tigrinus, a white-rot wood-decaying mushroom with dimorphic fruiting bodies.</title>
        <authorList>
            <person name="Wu B."/>
            <person name="Xu Z."/>
            <person name="Knudson A."/>
            <person name="Carlson A."/>
            <person name="Chen N."/>
            <person name="Kovaka S."/>
            <person name="LaButti K."/>
            <person name="Lipzen A."/>
            <person name="Pennachio C."/>
            <person name="Riley R."/>
            <person name="Schakwitz W."/>
            <person name="Umezawa K."/>
            <person name="Ohm R.A."/>
            <person name="Grigoriev I.V."/>
            <person name="Nagy L.G."/>
            <person name="Gibbons J."/>
            <person name="Hibbett D."/>
        </authorList>
    </citation>
    <scope>NUCLEOTIDE SEQUENCE [LARGE SCALE GENOMIC DNA]</scope>
    <source>
        <strain evidence="1">ALCF2SS1-6</strain>
    </source>
</reference>
<accession>A0A5C2S9Y6</accession>
<keyword evidence="2" id="KW-1185">Reference proteome</keyword>
<organism evidence="1 2">
    <name type="scientific">Lentinus tigrinus ALCF2SS1-6</name>
    <dbReference type="NCBI Taxonomy" id="1328759"/>
    <lineage>
        <taxon>Eukaryota</taxon>
        <taxon>Fungi</taxon>
        <taxon>Dikarya</taxon>
        <taxon>Basidiomycota</taxon>
        <taxon>Agaricomycotina</taxon>
        <taxon>Agaricomycetes</taxon>
        <taxon>Polyporales</taxon>
        <taxon>Polyporaceae</taxon>
        <taxon>Lentinus</taxon>
    </lineage>
</organism>
<dbReference type="EMBL" id="ML122265">
    <property type="protein sequence ID" value="RPD60642.1"/>
    <property type="molecule type" value="Genomic_DNA"/>
</dbReference>
<dbReference type="OrthoDB" id="3061617at2759"/>
<dbReference type="InterPro" id="IPR027796">
    <property type="entry name" value="OTT_1508_deam-like"/>
</dbReference>
<proteinExistence type="predicted"/>
<evidence type="ECO:0000313" key="2">
    <source>
        <dbReference type="Proteomes" id="UP000313359"/>
    </source>
</evidence>
<dbReference type="Proteomes" id="UP000313359">
    <property type="component" value="Unassembled WGS sequence"/>
</dbReference>